<evidence type="ECO:0000313" key="12">
    <source>
        <dbReference type="EMBL" id="WOL06626.1"/>
    </source>
</evidence>
<dbReference type="Pfam" id="PF14416">
    <property type="entry name" value="PMR5N"/>
    <property type="match status" value="1"/>
</dbReference>
<feature type="compositionally biased region" description="Basic and acidic residues" evidence="8">
    <location>
        <begin position="179"/>
        <end position="205"/>
    </location>
</feature>
<dbReference type="InterPro" id="IPR029962">
    <property type="entry name" value="TBL"/>
</dbReference>
<keyword evidence="4" id="KW-0735">Signal-anchor</keyword>
<sequence length="641" mass="72281">MKKPETSAIASNLRSLTLSLLRNRRTKVLYGFAFAFFAFTAYVAFCPSEKASPWLSNFFTSASVSTSPYRSQISSRFSYIFRNSSASPPAHGGFRKGGFFVANRTTAGNGVPSKSGASRGNEKGGSQESGVSARKNEKVEGIGVSKGDVLEATKHTGSGIGSNGSDATKKKQTANGNRLRKDGNSTTNNEEKSANGRSMNDREKNQTTNDQGKVGVDPEKEAASKNGGDFRTLNQKKSNDAVNNGDLSVMNQNKESTSNPKKNGVAEKNQFRSGENGVSSFPGEGREKVDWITSMKDCDFSRGRWVKDESYPLYPEGSCPHIDEPFDCYGNGRPDPAYQKLRWQPSGCNIPRFNATDMLERLRGKRLVFVGDSLNRNMWESLVCALRHTIKDKSNVFEVLDRNEFRSEGSYSFVFKDFNCSVEFFSSPFLVQEWEIPRRNGRKRETLRIDIVERSSSLYKDADIIIYNTGHWWTHDKTFEGKNYYQEGSHVYRKLNVEEAFKKALTTWARWVDDNVNPKKSLVFFRGYSISHFSGGQWNSGGQCHKEMEPVGDEKFLSSYPTLMSILESVMSRMKTPVSYLNVSRMTDYRKDAHPSIYNKPNLTEEERRSPERFQDCSHWCLPGVPDSWNEILYARLLTTT</sequence>
<evidence type="ECO:0000256" key="4">
    <source>
        <dbReference type="ARBA" id="ARBA00022968"/>
    </source>
</evidence>
<dbReference type="Pfam" id="PF13839">
    <property type="entry name" value="PC-Esterase"/>
    <property type="match status" value="1"/>
</dbReference>
<keyword evidence="5 9" id="KW-1133">Transmembrane helix</keyword>
<comment type="subcellular location">
    <subcellularLocation>
        <location evidence="1">Golgi apparatus membrane</location>
        <topology evidence="1">Single-pass type II membrane protein</topology>
    </subcellularLocation>
</comment>
<feature type="domain" description="Trichome birefringence-like C-terminal" evidence="10">
    <location>
        <begin position="350"/>
        <end position="635"/>
    </location>
</feature>
<keyword evidence="3 9" id="KW-0812">Transmembrane</keyword>
<name>A0AAQ3KJF0_9LILI</name>
<feature type="region of interest" description="Disordered" evidence="8">
    <location>
        <begin position="105"/>
        <end position="285"/>
    </location>
</feature>
<evidence type="ECO:0000256" key="8">
    <source>
        <dbReference type="SAM" id="MobiDB-lite"/>
    </source>
</evidence>
<evidence type="ECO:0000256" key="5">
    <source>
        <dbReference type="ARBA" id="ARBA00022989"/>
    </source>
</evidence>
<gene>
    <name evidence="12" type="ORF">Cni_G15360</name>
</gene>
<evidence type="ECO:0000256" key="2">
    <source>
        <dbReference type="ARBA" id="ARBA00007727"/>
    </source>
</evidence>
<evidence type="ECO:0000256" key="1">
    <source>
        <dbReference type="ARBA" id="ARBA00004323"/>
    </source>
</evidence>
<evidence type="ECO:0000259" key="11">
    <source>
        <dbReference type="Pfam" id="PF14416"/>
    </source>
</evidence>
<organism evidence="12 13">
    <name type="scientific">Canna indica</name>
    <name type="common">Indian-shot</name>
    <dbReference type="NCBI Taxonomy" id="4628"/>
    <lineage>
        <taxon>Eukaryota</taxon>
        <taxon>Viridiplantae</taxon>
        <taxon>Streptophyta</taxon>
        <taxon>Embryophyta</taxon>
        <taxon>Tracheophyta</taxon>
        <taxon>Spermatophyta</taxon>
        <taxon>Magnoliopsida</taxon>
        <taxon>Liliopsida</taxon>
        <taxon>Zingiberales</taxon>
        <taxon>Cannaceae</taxon>
        <taxon>Canna</taxon>
    </lineage>
</organism>
<evidence type="ECO:0000256" key="6">
    <source>
        <dbReference type="ARBA" id="ARBA00023034"/>
    </source>
</evidence>
<protein>
    <submittedName>
        <fullName evidence="12">Protein trichome birefringence-like</fullName>
    </submittedName>
</protein>
<evidence type="ECO:0000256" key="9">
    <source>
        <dbReference type="SAM" id="Phobius"/>
    </source>
</evidence>
<evidence type="ECO:0000259" key="10">
    <source>
        <dbReference type="Pfam" id="PF13839"/>
    </source>
</evidence>
<reference evidence="12 13" key="1">
    <citation type="submission" date="2023-10" db="EMBL/GenBank/DDBJ databases">
        <title>Chromosome-scale genome assembly provides insights into flower coloration mechanisms of Canna indica.</title>
        <authorList>
            <person name="Li C."/>
        </authorList>
    </citation>
    <scope>NUCLEOTIDE SEQUENCE [LARGE SCALE GENOMIC DNA]</scope>
    <source>
        <tissue evidence="12">Flower</tissue>
    </source>
</reference>
<accession>A0AAQ3KJF0</accession>
<dbReference type="PANTHER" id="PTHR32285:SF22">
    <property type="entry name" value="PROTEIN TRICHOME BIREFRINGENCE"/>
    <property type="match status" value="1"/>
</dbReference>
<keyword evidence="7 9" id="KW-0472">Membrane</keyword>
<dbReference type="AlphaFoldDB" id="A0AAQ3KJF0"/>
<dbReference type="EMBL" id="CP136894">
    <property type="protein sequence ID" value="WOL06626.1"/>
    <property type="molecule type" value="Genomic_DNA"/>
</dbReference>
<dbReference type="Proteomes" id="UP001327560">
    <property type="component" value="Chromosome 5"/>
</dbReference>
<keyword evidence="6" id="KW-0333">Golgi apparatus</keyword>
<evidence type="ECO:0000313" key="13">
    <source>
        <dbReference type="Proteomes" id="UP001327560"/>
    </source>
</evidence>
<dbReference type="InterPro" id="IPR026057">
    <property type="entry name" value="TBL_C"/>
</dbReference>
<evidence type="ECO:0000256" key="3">
    <source>
        <dbReference type="ARBA" id="ARBA00022692"/>
    </source>
</evidence>
<keyword evidence="13" id="KW-1185">Reference proteome</keyword>
<evidence type="ECO:0000256" key="7">
    <source>
        <dbReference type="ARBA" id="ARBA00023136"/>
    </source>
</evidence>
<feature type="transmembrane region" description="Helical" evidence="9">
    <location>
        <begin position="28"/>
        <end position="45"/>
    </location>
</feature>
<proteinExistence type="inferred from homology"/>
<dbReference type="PANTHER" id="PTHR32285">
    <property type="entry name" value="PROTEIN TRICHOME BIREFRINGENCE-LIKE 9-RELATED"/>
    <property type="match status" value="1"/>
</dbReference>
<dbReference type="GO" id="GO:1990538">
    <property type="term" value="F:xylan O-acetyltransferase activity"/>
    <property type="evidence" value="ECO:0007669"/>
    <property type="project" value="UniProtKB-ARBA"/>
</dbReference>
<comment type="similarity">
    <text evidence="2">Belongs to the PC-esterase family. TBL subfamily.</text>
</comment>
<feature type="compositionally biased region" description="Polar residues" evidence="8">
    <location>
        <begin position="232"/>
        <end position="261"/>
    </location>
</feature>
<feature type="domain" description="Trichome birefringence-like N-terminal" evidence="11">
    <location>
        <begin position="297"/>
        <end position="349"/>
    </location>
</feature>
<dbReference type="GO" id="GO:0000139">
    <property type="term" value="C:Golgi membrane"/>
    <property type="evidence" value="ECO:0007669"/>
    <property type="project" value="UniProtKB-SubCell"/>
</dbReference>
<dbReference type="InterPro" id="IPR025846">
    <property type="entry name" value="TBL_N"/>
</dbReference>